<dbReference type="AlphaFoldDB" id="A0A7R7ZQX7"/>
<evidence type="ECO:0000313" key="2">
    <source>
        <dbReference type="EMBL" id="BCR91475.1"/>
    </source>
</evidence>
<protein>
    <submittedName>
        <fullName evidence="2">Uncharacterized protein</fullName>
    </submittedName>
</protein>
<dbReference type="RefSeq" id="XP_043139997.1">
    <property type="nucleotide sequence ID" value="XM_043282638.1"/>
</dbReference>
<dbReference type="EMBL" id="AP024422">
    <property type="protein sequence ID" value="BCR91475.1"/>
    <property type="molecule type" value="Genomic_DNA"/>
</dbReference>
<reference evidence="2" key="2">
    <citation type="submission" date="2021-02" db="EMBL/GenBank/DDBJ databases">
        <title>Aspergillus chevalieri M1 genome sequence.</title>
        <authorList>
            <person name="Kadooka C."/>
            <person name="Mori K."/>
            <person name="Futagami T."/>
        </authorList>
    </citation>
    <scope>NUCLEOTIDE SEQUENCE</scope>
    <source>
        <strain evidence="2">M1</strain>
    </source>
</reference>
<feature type="region of interest" description="Disordered" evidence="1">
    <location>
        <begin position="39"/>
        <end position="104"/>
    </location>
</feature>
<evidence type="ECO:0000313" key="3">
    <source>
        <dbReference type="Proteomes" id="UP000637239"/>
    </source>
</evidence>
<evidence type="ECO:0000256" key="1">
    <source>
        <dbReference type="SAM" id="MobiDB-lite"/>
    </source>
</evidence>
<feature type="compositionally biased region" description="Basic and acidic residues" evidence="1">
    <location>
        <begin position="49"/>
        <end position="58"/>
    </location>
</feature>
<dbReference type="Proteomes" id="UP000637239">
    <property type="component" value="Chromosome 7"/>
</dbReference>
<proteinExistence type="predicted"/>
<dbReference type="GeneID" id="66985833"/>
<accession>A0A7R7ZQX7</accession>
<reference evidence="2" key="1">
    <citation type="submission" date="2021-01" db="EMBL/GenBank/DDBJ databases">
        <authorList>
            <consortium name="Aspergillus chevalieri M1 genome sequencing consortium"/>
            <person name="Kazuki M."/>
            <person name="Futagami T."/>
        </authorList>
    </citation>
    <scope>NUCLEOTIDE SEQUENCE</scope>
    <source>
        <strain evidence="2">M1</strain>
    </source>
</reference>
<dbReference type="KEGG" id="ache:ACHE_70318A"/>
<feature type="region of interest" description="Disordered" evidence="1">
    <location>
        <begin position="1"/>
        <end position="20"/>
    </location>
</feature>
<gene>
    <name evidence="2" type="ORF">ACHE_70318A</name>
</gene>
<organism evidence="2 3">
    <name type="scientific">Aspergillus chevalieri</name>
    <name type="common">Eurotium chevalieri</name>
    <dbReference type="NCBI Taxonomy" id="182096"/>
    <lineage>
        <taxon>Eukaryota</taxon>
        <taxon>Fungi</taxon>
        <taxon>Dikarya</taxon>
        <taxon>Ascomycota</taxon>
        <taxon>Pezizomycotina</taxon>
        <taxon>Eurotiomycetes</taxon>
        <taxon>Eurotiomycetidae</taxon>
        <taxon>Eurotiales</taxon>
        <taxon>Aspergillaceae</taxon>
        <taxon>Aspergillus</taxon>
        <taxon>Aspergillus subgen. Aspergillus</taxon>
    </lineage>
</organism>
<name>A0A7R7ZQX7_ASPCH</name>
<sequence length="104" mass="11235">MTPFEETAVEGSKVEAAPNYGDENAIDKVNINESLRYRSLGVENQSADTSERDERPDDNNGEGAASGFKQTHPNVPSKIPAGHFLSVSSSTGKTWKGKTIPTRL</sequence>
<keyword evidence="3" id="KW-1185">Reference proteome</keyword>